<gene>
    <name evidence="1" type="ORF">DPMN_006993</name>
</gene>
<organism evidence="1 2">
    <name type="scientific">Dreissena polymorpha</name>
    <name type="common">Zebra mussel</name>
    <name type="synonym">Mytilus polymorpha</name>
    <dbReference type="NCBI Taxonomy" id="45954"/>
    <lineage>
        <taxon>Eukaryota</taxon>
        <taxon>Metazoa</taxon>
        <taxon>Spiralia</taxon>
        <taxon>Lophotrochozoa</taxon>
        <taxon>Mollusca</taxon>
        <taxon>Bivalvia</taxon>
        <taxon>Autobranchia</taxon>
        <taxon>Heteroconchia</taxon>
        <taxon>Euheterodonta</taxon>
        <taxon>Imparidentia</taxon>
        <taxon>Neoheterodontei</taxon>
        <taxon>Myida</taxon>
        <taxon>Dreissenoidea</taxon>
        <taxon>Dreissenidae</taxon>
        <taxon>Dreissena</taxon>
    </lineage>
</organism>
<dbReference type="AlphaFoldDB" id="A0A9D4MVN9"/>
<reference evidence="1" key="1">
    <citation type="journal article" date="2019" name="bioRxiv">
        <title>The Genome of the Zebra Mussel, Dreissena polymorpha: A Resource for Invasive Species Research.</title>
        <authorList>
            <person name="McCartney M.A."/>
            <person name="Auch B."/>
            <person name="Kono T."/>
            <person name="Mallez S."/>
            <person name="Zhang Y."/>
            <person name="Obille A."/>
            <person name="Becker A."/>
            <person name="Abrahante J.E."/>
            <person name="Garbe J."/>
            <person name="Badalamenti J.P."/>
            <person name="Herman A."/>
            <person name="Mangelson H."/>
            <person name="Liachko I."/>
            <person name="Sullivan S."/>
            <person name="Sone E.D."/>
            <person name="Koren S."/>
            <person name="Silverstein K.A.T."/>
            <person name="Beckman K.B."/>
            <person name="Gohl D.M."/>
        </authorList>
    </citation>
    <scope>NUCLEOTIDE SEQUENCE</scope>
    <source>
        <strain evidence="1">Duluth1</strain>
        <tissue evidence="1">Whole animal</tissue>
    </source>
</reference>
<reference evidence="1" key="2">
    <citation type="submission" date="2020-11" db="EMBL/GenBank/DDBJ databases">
        <authorList>
            <person name="McCartney M.A."/>
            <person name="Auch B."/>
            <person name="Kono T."/>
            <person name="Mallez S."/>
            <person name="Becker A."/>
            <person name="Gohl D.M."/>
            <person name="Silverstein K.A.T."/>
            <person name="Koren S."/>
            <person name="Bechman K.B."/>
            <person name="Herman A."/>
            <person name="Abrahante J.E."/>
            <person name="Garbe J."/>
        </authorList>
    </citation>
    <scope>NUCLEOTIDE SEQUENCE</scope>
    <source>
        <strain evidence="1">Duluth1</strain>
        <tissue evidence="1">Whole animal</tissue>
    </source>
</reference>
<evidence type="ECO:0000313" key="1">
    <source>
        <dbReference type="EMBL" id="KAH3883045.1"/>
    </source>
</evidence>
<sequence length="60" mass="6509">MGRTRTRAGVLEVGREPTVTKISMNALMARVKTVARASTDRIVSRAYAGMVSVGTRVKML</sequence>
<comment type="caution">
    <text evidence="1">The sequence shown here is derived from an EMBL/GenBank/DDBJ whole genome shotgun (WGS) entry which is preliminary data.</text>
</comment>
<accession>A0A9D4MVN9</accession>
<name>A0A9D4MVN9_DREPO</name>
<evidence type="ECO:0000313" key="2">
    <source>
        <dbReference type="Proteomes" id="UP000828390"/>
    </source>
</evidence>
<keyword evidence="2" id="KW-1185">Reference proteome</keyword>
<protein>
    <submittedName>
        <fullName evidence="1">Uncharacterized protein</fullName>
    </submittedName>
</protein>
<dbReference type="EMBL" id="JAIWYP010000001">
    <property type="protein sequence ID" value="KAH3883045.1"/>
    <property type="molecule type" value="Genomic_DNA"/>
</dbReference>
<dbReference type="Proteomes" id="UP000828390">
    <property type="component" value="Unassembled WGS sequence"/>
</dbReference>
<proteinExistence type="predicted"/>